<protein>
    <submittedName>
        <fullName evidence="1">Uncharacterized protein</fullName>
    </submittedName>
</protein>
<accession>A0A1B7MWP1</accession>
<proteinExistence type="predicted"/>
<sequence length="186" mass="20870">MSGVSTRTTASCSGWLAFTRDTIPRRAMRIGERDKHLSCVSGSSAQRLPLCFRVHKHSLRQSALSCLIYLLCLLTLTSPSSCATITHVECQSKVCGILLTFSSFLPLPTQLTGYHLLDSSEYVENDVPISYSPRFKPMHVFRMCEPCMTFGEGLLLASDSKYSPRTIFMSCVHHSTKIKIRQREET</sequence>
<evidence type="ECO:0000313" key="1">
    <source>
        <dbReference type="EMBL" id="OAX37009.1"/>
    </source>
</evidence>
<evidence type="ECO:0000313" key="2">
    <source>
        <dbReference type="Proteomes" id="UP000092154"/>
    </source>
</evidence>
<name>A0A1B7MWP1_9AGAM</name>
<dbReference type="Proteomes" id="UP000092154">
    <property type="component" value="Unassembled WGS sequence"/>
</dbReference>
<dbReference type="AlphaFoldDB" id="A0A1B7MWP1"/>
<keyword evidence="2" id="KW-1185">Reference proteome</keyword>
<dbReference type="InParanoid" id="A0A1B7MWP1"/>
<dbReference type="EMBL" id="KV448378">
    <property type="protein sequence ID" value="OAX37009.1"/>
    <property type="molecule type" value="Genomic_DNA"/>
</dbReference>
<organism evidence="1 2">
    <name type="scientific">Rhizopogon vinicolor AM-OR11-026</name>
    <dbReference type="NCBI Taxonomy" id="1314800"/>
    <lineage>
        <taxon>Eukaryota</taxon>
        <taxon>Fungi</taxon>
        <taxon>Dikarya</taxon>
        <taxon>Basidiomycota</taxon>
        <taxon>Agaricomycotina</taxon>
        <taxon>Agaricomycetes</taxon>
        <taxon>Agaricomycetidae</taxon>
        <taxon>Boletales</taxon>
        <taxon>Suillineae</taxon>
        <taxon>Rhizopogonaceae</taxon>
        <taxon>Rhizopogon</taxon>
    </lineage>
</organism>
<reference evidence="1 2" key="1">
    <citation type="submission" date="2016-06" db="EMBL/GenBank/DDBJ databases">
        <title>Comparative genomics of the ectomycorrhizal sister species Rhizopogon vinicolor and Rhizopogon vesiculosus (Basidiomycota: Boletales) reveals a divergence of the mating type B locus.</title>
        <authorList>
            <consortium name="DOE Joint Genome Institute"/>
            <person name="Mujic A.B."/>
            <person name="Kuo A."/>
            <person name="Tritt A."/>
            <person name="Lipzen A."/>
            <person name="Chen C."/>
            <person name="Johnson J."/>
            <person name="Sharma A."/>
            <person name="Barry K."/>
            <person name="Grigoriev I.V."/>
            <person name="Spatafora J.W."/>
        </authorList>
    </citation>
    <scope>NUCLEOTIDE SEQUENCE [LARGE SCALE GENOMIC DNA]</scope>
    <source>
        <strain evidence="1 2">AM-OR11-026</strain>
    </source>
</reference>
<gene>
    <name evidence="1" type="ORF">K503DRAFT_260185</name>
</gene>